<dbReference type="InterPro" id="IPR036020">
    <property type="entry name" value="WW_dom_sf"/>
</dbReference>
<dbReference type="InterPro" id="IPR030030">
    <property type="entry name" value="Sav"/>
</dbReference>
<dbReference type="EMBL" id="JBGFUD010000877">
    <property type="protein sequence ID" value="MFH4975385.1"/>
    <property type="molecule type" value="Genomic_DNA"/>
</dbReference>
<feature type="domain" description="WW" evidence="2">
    <location>
        <begin position="196"/>
        <end position="229"/>
    </location>
</feature>
<comment type="caution">
    <text evidence="4">The sequence shown here is derived from an EMBL/GenBank/DDBJ whole genome shotgun (WGS) entry which is preliminary data.</text>
</comment>
<dbReference type="InterPro" id="IPR001202">
    <property type="entry name" value="WW_dom"/>
</dbReference>
<feature type="compositionally biased region" description="Polar residues" evidence="1">
    <location>
        <begin position="230"/>
        <end position="244"/>
    </location>
</feature>
<accession>A0ABD6E6R9</accession>
<dbReference type="InterPro" id="IPR011524">
    <property type="entry name" value="SARAH_dom"/>
</dbReference>
<feature type="region of interest" description="Disordered" evidence="1">
    <location>
        <begin position="227"/>
        <end position="250"/>
    </location>
</feature>
<evidence type="ECO:0000259" key="3">
    <source>
        <dbReference type="PROSITE" id="PS50951"/>
    </source>
</evidence>
<dbReference type="PANTHER" id="PTHR47522:SF2">
    <property type="entry name" value="PROTEIN SALVADOR HOMOLOG 1"/>
    <property type="match status" value="1"/>
</dbReference>
<dbReference type="CDD" id="cd00201">
    <property type="entry name" value="WW"/>
    <property type="match status" value="2"/>
</dbReference>
<feature type="domain" description="WW" evidence="2">
    <location>
        <begin position="161"/>
        <end position="194"/>
    </location>
</feature>
<dbReference type="Gene3D" id="2.20.70.10">
    <property type="match status" value="2"/>
</dbReference>
<proteinExistence type="predicted"/>
<feature type="region of interest" description="Disordered" evidence="1">
    <location>
        <begin position="70"/>
        <end position="103"/>
    </location>
</feature>
<evidence type="ECO:0000313" key="5">
    <source>
        <dbReference type="Proteomes" id="UP001608902"/>
    </source>
</evidence>
<feature type="domain" description="SARAH" evidence="3">
    <location>
        <begin position="290"/>
        <end position="337"/>
    </location>
</feature>
<keyword evidence="5" id="KW-1185">Reference proteome</keyword>
<evidence type="ECO:0000259" key="2">
    <source>
        <dbReference type="PROSITE" id="PS50020"/>
    </source>
</evidence>
<feature type="compositionally biased region" description="Polar residues" evidence="1">
    <location>
        <begin position="83"/>
        <end position="100"/>
    </location>
</feature>
<dbReference type="Proteomes" id="UP001608902">
    <property type="component" value="Unassembled WGS sequence"/>
</dbReference>
<dbReference type="PROSITE" id="PS50951">
    <property type="entry name" value="SARAH"/>
    <property type="match status" value="1"/>
</dbReference>
<dbReference type="PANTHER" id="PTHR47522">
    <property type="entry name" value="SALVADOR FAMILY WW DOMAIN-CONTAINING PROTEIN 1"/>
    <property type="match status" value="1"/>
</dbReference>
<evidence type="ECO:0000313" key="4">
    <source>
        <dbReference type="EMBL" id="MFH4975385.1"/>
    </source>
</evidence>
<organism evidence="4 5">
    <name type="scientific">Gnathostoma spinigerum</name>
    <dbReference type="NCBI Taxonomy" id="75299"/>
    <lineage>
        <taxon>Eukaryota</taxon>
        <taxon>Metazoa</taxon>
        <taxon>Ecdysozoa</taxon>
        <taxon>Nematoda</taxon>
        <taxon>Chromadorea</taxon>
        <taxon>Rhabditida</taxon>
        <taxon>Spirurina</taxon>
        <taxon>Gnathostomatomorpha</taxon>
        <taxon>Gnathostomatoidea</taxon>
        <taxon>Gnathostomatidae</taxon>
        <taxon>Gnathostoma</taxon>
    </lineage>
</organism>
<feature type="region of interest" description="Disordered" evidence="1">
    <location>
        <begin position="1"/>
        <end position="24"/>
    </location>
</feature>
<protein>
    <submittedName>
        <fullName evidence="4">Uncharacterized protein</fullName>
    </submittedName>
</protein>
<dbReference type="CDD" id="cd21433">
    <property type="entry name" value="SARAH_Sav"/>
    <property type="match status" value="1"/>
</dbReference>
<gene>
    <name evidence="4" type="ORF">AB6A40_002094</name>
</gene>
<dbReference type="PROSITE" id="PS50020">
    <property type="entry name" value="WW_DOMAIN_2"/>
    <property type="match status" value="2"/>
</dbReference>
<sequence length="345" mass="39161">MLNRRRRHQTPTFLEGTPGRYLRRETPPAVPIPACNGSVNAAILASQASPSAGGSTQSMDVISLNRTCNNRRAVNRSRPRPELSSQSFNDSRSGRYSTQKKGLAPSLSYGNVAQYGTQGSVVDCRNPRRVVSVSLQSLPGRTINPSFNGNSLSDDQAEEDLPLPPNWAVEVTENGIRYYVDHNNRRTHWLHPLLKENLPPGWTKQFDTINGVVYYNTIENRSQLEHPGLATSSPAASVETNSMNPIPRDPTNARLTQRAESTIENLNIINEDIPEWLHLYSAAPVDLDHLLDWRLFSLHKLEECDSQLRKLYKQEVIDTVIKYERFRRELNREILKRQREMVKVL</sequence>
<feature type="compositionally biased region" description="Polar residues" evidence="1">
    <location>
        <begin position="142"/>
        <end position="154"/>
    </location>
</feature>
<dbReference type="AlphaFoldDB" id="A0ABD6E6R9"/>
<evidence type="ECO:0000256" key="1">
    <source>
        <dbReference type="SAM" id="MobiDB-lite"/>
    </source>
</evidence>
<dbReference type="Pfam" id="PF00397">
    <property type="entry name" value="WW"/>
    <property type="match status" value="1"/>
</dbReference>
<dbReference type="SUPFAM" id="SSF51045">
    <property type="entry name" value="WW domain"/>
    <property type="match status" value="2"/>
</dbReference>
<reference evidence="4 5" key="1">
    <citation type="submission" date="2024-08" db="EMBL/GenBank/DDBJ databases">
        <title>Gnathostoma spinigerum genome.</title>
        <authorList>
            <person name="Gonzalez-Bertolin B."/>
            <person name="Monzon S."/>
            <person name="Zaballos A."/>
            <person name="Jimenez P."/>
            <person name="Dekumyoy P."/>
            <person name="Varona S."/>
            <person name="Cuesta I."/>
            <person name="Sumanam S."/>
            <person name="Adisakwattana P."/>
            <person name="Gasser R.B."/>
            <person name="Hernandez-Gonzalez A."/>
            <person name="Young N.D."/>
            <person name="Perteguer M.J."/>
        </authorList>
    </citation>
    <scope>NUCLEOTIDE SEQUENCE [LARGE SCALE GENOMIC DNA]</scope>
    <source>
        <strain evidence="4">AL3</strain>
        <tissue evidence="4">Liver</tissue>
    </source>
</reference>
<feature type="region of interest" description="Disordered" evidence="1">
    <location>
        <begin position="142"/>
        <end position="161"/>
    </location>
</feature>
<name>A0ABD6E6R9_9BILA</name>
<dbReference type="SMART" id="SM00456">
    <property type="entry name" value="WW"/>
    <property type="match status" value="2"/>
</dbReference>